<comment type="function">
    <text evidence="4">Essential cell division protein that forms a contractile ring structure (Z ring) at the future cell division site. The regulation of the ring assembly controls the timing and the location of cell division. One of the functions of the FtsZ ring is to recruit other cell division proteins to the septum to produce a new cell wall between the dividing cells. Binds GTP and shows GTPase activity.</text>
</comment>
<dbReference type="FunFam" id="3.40.50.1440:FF:000001">
    <property type="entry name" value="Cell division protein FtsZ"/>
    <property type="match status" value="1"/>
</dbReference>
<evidence type="ECO:0000313" key="10">
    <source>
        <dbReference type="Proteomes" id="UP000002030"/>
    </source>
</evidence>
<dbReference type="GO" id="GO:0032153">
    <property type="term" value="C:cell division site"/>
    <property type="evidence" value="ECO:0007669"/>
    <property type="project" value="UniProtKB-UniRule"/>
</dbReference>
<dbReference type="SMART" id="SM00864">
    <property type="entry name" value="Tubulin"/>
    <property type="match status" value="1"/>
</dbReference>
<dbReference type="InterPro" id="IPR045061">
    <property type="entry name" value="FtsZ/CetZ"/>
</dbReference>
<feature type="region of interest" description="Disordered" evidence="6">
    <location>
        <begin position="339"/>
        <end position="395"/>
    </location>
</feature>
<sequence length="395" mass="41344">MAHPLFGIVPSEGRSGGNPDGADPGHVRAPKEVIKVVGVGGGGGNALAHMIGLGLSGVTTVVANTDVRAMEMVDAQVKIVLGRELTKGLGAGANPEVGHKAAVESREEIRRVLEGSDMVYFAAGMGGGTGTGALPVMAAMAREMGILTVAVVTKPFTFEGAKRMNNALAGIRELEPAVDSLIVIPNDRLIEISDARMTIQESFAMANDVLRQAVQGVTDLIVRPGLVNVDFADVRAVMRCAGRAVMGIGSARGEDRAKEALRRAMESPLMEVRLKDARGGLINVTAGPDIGIHELNEAAEAFQSYLGEDALFFWGYGEDPDLTGTVKVVVIAAGFDGEDRCDAPPKGAPRPRGAEAEPLRPPMTPDRGDSPGLFDRSPSSLDVPTILRRRGMGPG</sequence>
<dbReference type="KEGG" id="tai:Taci_1731"/>
<name>D1B7F4_THEAS</name>
<feature type="binding site" evidence="4">
    <location>
        <position position="207"/>
    </location>
    <ligand>
        <name>GTP</name>
        <dbReference type="ChEBI" id="CHEBI:37565"/>
    </ligand>
</feature>
<feature type="binding site" evidence="4">
    <location>
        <position position="163"/>
    </location>
    <ligand>
        <name>GTP</name>
        <dbReference type="ChEBI" id="CHEBI:37565"/>
    </ligand>
</feature>
<dbReference type="InterPro" id="IPR018316">
    <property type="entry name" value="Tubulin/FtsZ_2-layer-sand-dom"/>
</dbReference>
<dbReference type="PANTHER" id="PTHR30314:SF3">
    <property type="entry name" value="MITOCHONDRIAL DIVISION PROTEIN FSZA"/>
    <property type="match status" value="1"/>
</dbReference>
<dbReference type="InterPro" id="IPR036525">
    <property type="entry name" value="Tubulin/FtsZ_GTPase_sf"/>
</dbReference>
<feature type="binding site" evidence="4">
    <location>
        <begin position="128"/>
        <end position="130"/>
    </location>
    <ligand>
        <name>GTP</name>
        <dbReference type="ChEBI" id="CHEBI:37565"/>
    </ligand>
</feature>
<dbReference type="RefSeq" id="WP_012870454.1">
    <property type="nucleotide sequence ID" value="NC_013522.1"/>
</dbReference>
<keyword evidence="4" id="KW-0131">Cell cycle</keyword>
<proteinExistence type="inferred from homology"/>
<dbReference type="GO" id="GO:0043093">
    <property type="term" value="P:FtsZ-dependent cytokinesis"/>
    <property type="evidence" value="ECO:0007669"/>
    <property type="project" value="UniProtKB-UniRule"/>
</dbReference>
<feature type="region of interest" description="Disordered" evidence="6">
    <location>
        <begin position="1"/>
        <end position="27"/>
    </location>
</feature>
<dbReference type="EMBL" id="CP001818">
    <property type="protein sequence ID" value="ACZ19945.1"/>
    <property type="molecule type" value="Genomic_DNA"/>
</dbReference>
<dbReference type="Proteomes" id="UP000002030">
    <property type="component" value="Chromosome"/>
</dbReference>
<evidence type="ECO:0000256" key="1">
    <source>
        <dbReference type="ARBA" id="ARBA00009690"/>
    </source>
</evidence>
<comment type="subcellular location">
    <subcellularLocation>
        <location evidence="4">Cytoplasm</location>
    </subcellularLocation>
    <text evidence="4">Assembles at midcell at the inner surface of the cytoplasmic membrane.</text>
</comment>
<dbReference type="AlphaFoldDB" id="D1B7F4"/>
<dbReference type="OrthoDB" id="9813375at2"/>
<dbReference type="SUPFAM" id="SSF52490">
    <property type="entry name" value="Tubulin nucleotide-binding domain-like"/>
    <property type="match status" value="1"/>
</dbReference>
<evidence type="ECO:0000256" key="2">
    <source>
        <dbReference type="ARBA" id="ARBA00022741"/>
    </source>
</evidence>
<feature type="domain" description="Tubulin/FtsZ GTPase" evidence="7">
    <location>
        <begin position="33"/>
        <end position="225"/>
    </location>
</feature>
<dbReference type="SMART" id="SM00865">
    <property type="entry name" value="Tubulin_C"/>
    <property type="match status" value="1"/>
</dbReference>
<dbReference type="GO" id="GO:0003924">
    <property type="term" value="F:GTPase activity"/>
    <property type="evidence" value="ECO:0007669"/>
    <property type="project" value="UniProtKB-UniRule"/>
</dbReference>
<dbReference type="InterPro" id="IPR003008">
    <property type="entry name" value="Tubulin_FtsZ_GTPase"/>
</dbReference>
<accession>D1B7F4</accession>
<dbReference type="GO" id="GO:0051258">
    <property type="term" value="P:protein polymerization"/>
    <property type="evidence" value="ECO:0007669"/>
    <property type="project" value="UniProtKB-UniRule"/>
</dbReference>
<comment type="similarity">
    <text evidence="1 4">Belongs to the FtsZ family.</text>
</comment>
<reference evidence="9 10" key="1">
    <citation type="journal article" date="2009" name="Stand. Genomic Sci.">
        <title>Complete genome sequence of Thermanaerovibrio acidaminovorans type strain (Su883).</title>
        <authorList>
            <person name="Chovatia M."/>
            <person name="Sikorski J."/>
            <person name="Schroder M."/>
            <person name="Lapidus A."/>
            <person name="Nolan M."/>
            <person name="Tice H."/>
            <person name="Glavina Del Rio T."/>
            <person name="Copeland A."/>
            <person name="Cheng J.F."/>
            <person name="Lucas S."/>
            <person name="Chen F."/>
            <person name="Bruce D."/>
            <person name="Goodwin L."/>
            <person name="Pitluck S."/>
            <person name="Ivanova N."/>
            <person name="Mavromatis K."/>
            <person name="Ovchinnikova G."/>
            <person name="Pati A."/>
            <person name="Chen A."/>
            <person name="Palaniappan K."/>
            <person name="Land M."/>
            <person name="Hauser L."/>
            <person name="Chang Y.J."/>
            <person name="Jeffries C.D."/>
            <person name="Chain P."/>
            <person name="Saunders E."/>
            <person name="Detter J.C."/>
            <person name="Brettin T."/>
            <person name="Rohde M."/>
            <person name="Goker M."/>
            <person name="Spring S."/>
            <person name="Bristow J."/>
            <person name="Markowitz V."/>
            <person name="Hugenholtz P."/>
            <person name="Kyrpides N.C."/>
            <person name="Klenk H.P."/>
            <person name="Eisen J.A."/>
        </authorList>
    </citation>
    <scope>NUCLEOTIDE SEQUENCE [LARGE SCALE GENOMIC DNA]</scope>
    <source>
        <strain evidence="10">ATCC 49978 / DSM 6589 / Su883</strain>
    </source>
</reference>
<keyword evidence="4" id="KW-0963">Cytoplasm</keyword>
<dbReference type="HOGENOM" id="CLU_024865_0_1_0"/>
<dbReference type="InterPro" id="IPR008280">
    <property type="entry name" value="Tub_FtsZ_C"/>
</dbReference>
<dbReference type="GO" id="GO:0000917">
    <property type="term" value="P:division septum assembly"/>
    <property type="evidence" value="ECO:0007669"/>
    <property type="project" value="UniProtKB-KW"/>
</dbReference>
<keyword evidence="2 4" id="KW-0547">Nucleotide-binding</keyword>
<dbReference type="PANTHER" id="PTHR30314">
    <property type="entry name" value="CELL DIVISION PROTEIN FTSZ-RELATED"/>
    <property type="match status" value="1"/>
</dbReference>
<dbReference type="HAMAP" id="MF_00909">
    <property type="entry name" value="FtsZ"/>
    <property type="match status" value="1"/>
</dbReference>
<dbReference type="Pfam" id="PF12327">
    <property type="entry name" value="FtsZ_C"/>
    <property type="match status" value="1"/>
</dbReference>
<dbReference type="Pfam" id="PF00091">
    <property type="entry name" value="Tubulin"/>
    <property type="match status" value="1"/>
</dbReference>
<protein>
    <recommendedName>
        <fullName evidence="4 5">Cell division protein FtsZ</fullName>
    </recommendedName>
</protein>
<dbReference type="EnsemblBacteria" id="ACZ19945">
    <property type="protein sequence ID" value="ACZ19945"/>
    <property type="gene ID" value="Taci_1731"/>
</dbReference>
<dbReference type="Gene3D" id="3.40.50.1440">
    <property type="entry name" value="Tubulin/FtsZ, GTPase domain"/>
    <property type="match status" value="1"/>
</dbReference>
<comment type="subunit">
    <text evidence="4">Homodimer. Polymerizes to form a dynamic ring structure in a strictly GTP-dependent manner. Interacts directly with several other division proteins.</text>
</comment>
<dbReference type="InterPro" id="IPR000158">
    <property type="entry name" value="Cell_div_FtsZ"/>
</dbReference>
<evidence type="ECO:0000256" key="4">
    <source>
        <dbReference type="HAMAP-Rule" id="MF_00909"/>
    </source>
</evidence>
<keyword evidence="10" id="KW-1185">Reference proteome</keyword>
<feature type="binding site" evidence="4">
    <location>
        <begin position="41"/>
        <end position="45"/>
    </location>
    <ligand>
        <name>GTP</name>
        <dbReference type="ChEBI" id="CHEBI:37565"/>
    </ligand>
</feature>
<dbReference type="PATRIC" id="fig|525903.6.peg.1719"/>
<dbReference type="InterPro" id="IPR024757">
    <property type="entry name" value="FtsZ_C"/>
</dbReference>
<dbReference type="GO" id="GO:0005525">
    <property type="term" value="F:GTP binding"/>
    <property type="evidence" value="ECO:0007669"/>
    <property type="project" value="UniProtKB-UniRule"/>
</dbReference>
<organism evidence="9 10">
    <name type="scientific">Thermanaerovibrio acidaminovorans (strain ATCC 49978 / DSM 6589 / Su883)</name>
    <name type="common">Selenomonas acidaminovorans</name>
    <dbReference type="NCBI Taxonomy" id="525903"/>
    <lineage>
        <taxon>Bacteria</taxon>
        <taxon>Thermotogati</taxon>
        <taxon>Synergistota</taxon>
        <taxon>Synergistia</taxon>
        <taxon>Synergistales</taxon>
        <taxon>Synergistaceae</taxon>
        <taxon>Thermanaerovibrio</taxon>
    </lineage>
</organism>
<evidence type="ECO:0000256" key="3">
    <source>
        <dbReference type="ARBA" id="ARBA00023134"/>
    </source>
</evidence>
<dbReference type="SUPFAM" id="SSF55307">
    <property type="entry name" value="Tubulin C-terminal domain-like"/>
    <property type="match status" value="1"/>
</dbReference>
<evidence type="ECO:0000259" key="7">
    <source>
        <dbReference type="SMART" id="SM00864"/>
    </source>
</evidence>
<feature type="domain" description="Tubulin/FtsZ 2-layer sandwich" evidence="8">
    <location>
        <begin position="227"/>
        <end position="344"/>
    </location>
</feature>
<dbReference type="GO" id="GO:0005737">
    <property type="term" value="C:cytoplasm"/>
    <property type="evidence" value="ECO:0007669"/>
    <property type="project" value="UniProtKB-SubCell"/>
</dbReference>
<dbReference type="eggNOG" id="COG0206">
    <property type="taxonomic scope" value="Bacteria"/>
</dbReference>
<evidence type="ECO:0000259" key="8">
    <source>
        <dbReference type="SMART" id="SM00865"/>
    </source>
</evidence>
<evidence type="ECO:0000313" key="9">
    <source>
        <dbReference type="EMBL" id="ACZ19945.1"/>
    </source>
</evidence>
<evidence type="ECO:0000256" key="6">
    <source>
        <dbReference type="SAM" id="MobiDB-lite"/>
    </source>
</evidence>
<keyword evidence="3 4" id="KW-0342">GTP-binding</keyword>
<dbReference type="STRING" id="525903.Taci_1731"/>
<feature type="binding site" evidence="4">
    <location>
        <position position="159"/>
    </location>
    <ligand>
        <name>GTP</name>
        <dbReference type="ChEBI" id="CHEBI:37565"/>
    </ligand>
</feature>
<dbReference type="NCBIfam" id="TIGR00065">
    <property type="entry name" value="ftsZ"/>
    <property type="match status" value="1"/>
</dbReference>
<dbReference type="PRINTS" id="PR00423">
    <property type="entry name" value="CELLDVISFTSZ"/>
</dbReference>
<dbReference type="CDD" id="cd02201">
    <property type="entry name" value="FtsZ_type1"/>
    <property type="match status" value="1"/>
</dbReference>
<keyword evidence="4" id="KW-0717">Septation</keyword>
<keyword evidence="4 9" id="KW-0132">Cell division</keyword>
<gene>
    <name evidence="4" type="primary">ftsZ</name>
    <name evidence="9" type="ordered locus">Taci_1731</name>
</gene>
<evidence type="ECO:0000256" key="5">
    <source>
        <dbReference type="NCBIfam" id="TIGR00065"/>
    </source>
</evidence>